<feature type="region of interest" description="Disordered" evidence="2">
    <location>
        <begin position="63"/>
        <end position="112"/>
    </location>
</feature>
<proteinExistence type="predicted"/>
<comment type="caution">
    <text evidence="3">The sequence shown here is derived from an EMBL/GenBank/DDBJ whole genome shotgun (WGS) entry which is preliminary data.</text>
</comment>
<reference evidence="3 4" key="1">
    <citation type="submission" date="2016-02" db="EMBL/GenBank/DDBJ databases">
        <title>Genome analysis of coral dinoflagellate symbionts highlights evolutionary adaptations to a symbiotic lifestyle.</title>
        <authorList>
            <person name="Aranda M."/>
            <person name="Li Y."/>
            <person name="Liew Y.J."/>
            <person name="Baumgarten S."/>
            <person name="Simakov O."/>
            <person name="Wilson M."/>
            <person name="Piel J."/>
            <person name="Ashoor H."/>
            <person name="Bougouffa S."/>
            <person name="Bajic V.B."/>
            <person name="Ryu T."/>
            <person name="Ravasi T."/>
            <person name="Bayer T."/>
            <person name="Micklem G."/>
            <person name="Kim H."/>
            <person name="Bhak J."/>
            <person name="Lajeunesse T.C."/>
            <person name="Voolstra C.R."/>
        </authorList>
    </citation>
    <scope>NUCLEOTIDE SEQUENCE [LARGE SCALE GENOMIC DNA]</scope>
    <source>
        <strain evidence="3 4">CCMP2467</strain>
    </source>
</reference>
<feature type="region of interest" description="Disordered" evidence="2">
    <location>
        <begin position="229"/>
        <end position="309"/>
    </location>
</feature>
<evidence type="ECO:0000313" key="4">
    <source>
        <dbReference type="Proteomes" id="UP000186817"/>
    </source>
</evidence>
<keyword evidence="4" id="KW-1185">Reference proteome</keyword>
<gene>
    <name evidence="3" type="ORF">AK812_SmicGene794</name>
</gene>
<name>A0A1Q9F5R3_SYMMI</name>
<sequence>MAAPSSTGRAAPAPRKEYEYLELTEDQKDWISEQISGWTRKEWCEWYLTLSHEDQEWWERAAASHPNLFEQPTAPDADAPSSAGPGLAVDSVGVEESIGFGGHQTGADAARPSDFVWPGVDSVAVPPQMAEPVPFFQADAAEEEAVKAAQAALEAAMRASEEAARKAAEEAAKKAAILAAEQAAILAAEEAAKKAAEEAARKAAEDAALRAAASSPGVPEAVALPWPNLPMTTAKGGPPQRPAGARPVAIPWKSSPQKRQAETQDVFAMHQVNRPPPVPAKKQKTSPGAASSTDEPGTASGALSSAEEKFEDFDRLEHLATTFAKDPTFKSRLEDHMGYMGRHGQDPQYNY</sequence>
<feature type="coiled-coil region" evidence="1">
    <location>
        <begin position="146"/>
        <end position="206"/>
    </location>
</feature>
<feature type="compositionally biased region" description="Polar residues" evidence="2">
    <location>
        <begin position="285"/>
        <end position="295"/>
    </location>
</feature>
<dbReference type="EMBL" id="LSRX01000008">
    <property type="protein sequence ID" value="OLQ15001.1"/>
    <property type="molecule type" value="Genomic_DNA"/>
</dbReference>
<accession>A0A1Q9F5R3</accession>
<protein>
    <submittedName>
        <fullName evidence="3">Uncharacterized protein</fullName>
    </submittedName>
</protein>
<keyword evidence="1" id="KW-0175">Coiled coil</keyword>
<dbReference type="Proteomes" id="UP000186817">
    <property type="component" value="Unassembled WGS sequence"/>
</dbReference>
<dbReference type="OrthoDB" id="424681at2759"/>
<evidence type="ECO:0000313" key="3">
    <source>
        <dbReference type="EMBL" id="OLQ15001.1"/>
    </source>
</evidence>
<feature type="compositionally biased region" description="Low complexity" evidence="2">
    <location>
        <begin position="234"/>
        <end position="249"/>
    </location>
</feature>
<evidence type="ECO:0000256" key="1">
    <source>
        <dbReference type="SAM" id="Coils"/>
    </source>
</evidence>
<evidence type="ECO:0000256" key="2">
    <source>
        <dbReference type="SAM" id="MobiDB-lite"/>
    </source>
</evidence>
<feature type="compositionally biased region" description="Low complexity" evidence="2">
    <location>
        <begin position="72"/>
        <end position="86"/>
    </location>
</feature>
<organism evidence="3 4">
    <name type="scientific">Symbiodinium microadriaticum</name>
    <name type="common">Dinoflagellate</name>
    <name type="synonym">Zooxanthella microadriatica</name>
    <dbReference type="NCBI Taxonomy" id="2951"/>
    <lineage>
        <taxon>Eukaryota</taxon>
        <taxon>Sar</taxon>
        <taxon>Alveolata</taxon>
        <taxon>Dinophyceae</taxon>
        <taxon>Suessiales</taxon>
        <taxon>Symbiodiniaceae</taxon>
        <taxon>Symbiodinium</taxon>
    </lineage>
</organism>
<dbReference type="AlphaFoldDB" id="A0A1Q9F5R3"/>